<dbReference type="InParanoid" id="B8MT23"/>
<sequence length="343" mass="39486">MAESMPLLERKMEIPLPTFTFAKDTPQGKRPQAIAHRGYKARNPENTMSAFKDAVEVGAHAIETDVRLTKDGVVVLTHDPSLKRCFGQDRNVADCTWDDIKTLRSVQKPHEPVPRLKDLLDYLATPGLEDIWLLLDIKVLVPSLMQALVGDKDVQKTFDDYADDLHRSIAVTLADVKPSRPWNQRVVVGCWAAKYLPLCTKYFPGYPLTYIGFGIDYAHQFLKVPNVGINMFLMLIVGPRGQALLREVKKKRSDRSILLWTVNGESWMKWSIRQEVDGVITDDPKKYLEVCKNYNEVEKLYHSWESWKAIFYWHMRNLAFGLTFRYKHGFWVDLKKVTGNSGR</sequence>
<dbReference type="eggNOG" id="KOG2258">
    <property type="taxonomic scope" value="Eukaryota"/>
</dbReference>
<dbReference type="GO" id="GO:0006629">
    <property type="term" value="P:lipid metabolic process"/>
    <property type="evidence" value="ECO:0007669"/>
    <property type="project" value="InterPro"/>
</dbReference>
<dbReference type="PANTHER" id="PTHR43805">
    <property type="entry name" value="GLYCEROPHOSPHORYL DIESTER PHOSPHODIESTERASE"/>
    <property type="match status" value="1"/>
</dbReference>
<dbReference type="Gene3D" id="3.20.20.190">
    <property type="entry name" value="Phosphatidylinositol (PI) phosphodiesterase"/>
    <property type="match status" value="1"/>
</dbReference>
<protein>
    <submittedName>
        <fullName evidence="2">Glycerophosphoryl diester phosphodiesterase, putative</fullName>
    </submittedName>
</protein>
<evidence type="ECO:0000313" key="2">
    <source>
        <dbReference type="EMBL" id="EED12103.1"/>
    </source>
</evidence>
<proteinExistence type="predicted"/>
<dbReference type="SUPFAM" id="SSF51695">
    <property type="entry name" value="PLC-like phosphodiesterases"/>
    <property type="match status" value="1"/>
</dbReference>
<keyword evidence="3" id="KW-1185">Reference proteome</keyword>
<dbReference type="VEuPathDB" id="FungiDB:TSTA_001740"/>
<dbReference type="FunCoup" id="B8MT23">
    <property type="interactions" value="114"/>
</dbReference>
<dbReference type="HOGENOM" id="CLU_030006_1_2_1"/>
<evidence type="ECO:0000313" key="3">
    <source>
        <dbReference type="Proteomes" id="UP000001745"/>
    </source>
</evidence>
<dbReference type="OrthoDB" id="1058301at2759"/>
<dbReference type="PROSITE" id="PS51704">
    <property type="entry name" value="GP_PDE"/>
    <property type="match status" value="1"/>
</dbReference>
<dbReference type="PANTHER" id="PTHR43805:SF1">
    <property type="entry name" value="GP-PDE DOMAIN-CONTAINING PROTEIN"/>
    <property type="match status" value="1"/>
</dbReference>
<dbReference type="InterPro" id="IPR030395">
    <property type="entry name" value="GP_PDE_dom"/>
</dbReference>
<dbReference type="AlphaFoldDB" id="B8MT23"/>
<dbReference type="GO" id="GO:0008081">
    <property type="term" value="F:phosphoric diester hydrolase activity"/>
    <property type="evidence" value="ECO:0007669"/>
    <property type="project" value="InterPro"/>
</dbReference>
<feature type="domain" description="GP-PDE" evidence="1">
    <location>
        <begin position="31"/>
        <end position="291"/>
    </location>
</feature>
<evidence type="ECO:0000259" key="1">
    <source>
        <dbReference type="PROSITE" id="PS51704"/>
    </source>
</evidence>
<dbReference type="OMA" id="ECSWEYL"/>
<dbReference type="PhylomeDB" id="B8MT23"/>
<dbReference type="InterPro" id="IPR017946">
    <property type="entry name" value="PLC-like_Pdiesterase_TIM-brl"/>
</dbReference>
<dbReference type="RefSeq" id="XP_002487757.1">
    <property type="nucleotide sequence ID" value="XM_002487712.1"/>
</dbReference>
<gene>
    <name evidence="2" type="ORF">TSTA_001740</name>
</gene>
<dbReference type="Pfam" id="PF03009">
    <property type="entry name" value="GDPD"/>
    <property type="match status" value="1"/>
</dbReference>
<accession>B8MT23</accession>
<dbReference type="STRING" id="441959.B8MT23"/>
<organism evidence="2 3">
    <name type="scientific">Talaromyces stipitatus (strain ATCC 10500 / CBS 375.48 / QM 6759 / NRRL 1006)</name>
    <name type="common">Penicillium stipitatum</name>
    <dbReference type="NCBI Taxonomy" id="441959"/>
    <lineage>
        <taxon>Eukaryota</taxon>
        <taxon>Fungi</taxon>
        <taxon>Dikarya</taxon>
        <taxon>Ascomycota</taxon>
        <taxon>Pezizomycotina</taxon>
        <taxon>Eurotiomycetes</taxon>
        <taxon>Eurotiomycetidae</taxon>
        <taxon>Eurotiales</taxon>
        <taxon>Trichocomaceae</taxon>
        <taxon>Talaromyces</taxon>
        <taxon>Talaromyces sect. Talaromyces</taxon>
    </lineage>
</organism>
<name>B8MT23_TALSN</name>
<dbReference type="Proteomes" id="UP000001745">
    <property type="component" value="Unassembled WGS sequence"/>
</dbReference>
<dbReference type="GeneID" id="8098668"/>
<reference evidence="3" key="1">
    <citation type="journal article" date="2015" name="Genome Announc.">
        <title>Genome sequence of the AIDS-associated pathogen Penicillium marneffei (ATCC18224) and its near taxonomic relative Talaromyces stipitatus (ATCC10500).</title>
        <authorList>
            <person name="Nierman W.C."/>
            <person name="Fedorova-Abrams N.D."/>
            <person name="Andrianopoulos A."/>
        </authorList>
    </citation>
    <scope>NUCLEOTIDE SEQUENCE [LARGE SCALE GENOMIC DNA]</scope>
    <source>
        <strain evidence="3">ATCC 10500 / CBS 375.48 / QM 6759 / NRRL 1006</strain>
    </source>
</reference>
<dbReference type="CDD" id="cd08570">
    <property type="entry name" value="GDPD_YPL206cp_fungi"/>
    <property type="match status" value="1"/>
</dbReference>
<dbReference type="EMBL" id="EQ962660">
    <property type="protein sequence ID" value="EED12103.1"/>
    <property type="molecule type" value="Genomic_DNA"/>
</dbReference>